<feature type="transmembrane region" description="Helical" evidence="6">
    <location>
        <begin position="154"/>
        <end position="173"/>
    </location>
</feature>
<reference evidence="7 8" key="1">
    <citation type="journal article" date="2016" name="Nat. Commun.">
        <title>Thousands of microbial genomes shed light on interconnected biogeochemical processes in an aquifer system.</title>
        <authorList>
            <person name="Anantharaman K."/>
            <person name="Brown C.T."/>
            <person name="Hug L.A."/>
            <person name="Sharon I."/>
            <person name="Castelle C.J."/>
            <person name="Probst A.J."/>
            <person name="Thomas B.C."/>
            <person name="Singh A."/>
            <person name="Wilkins M.J."/>
            <person name="Karaoz U."/>
            <person name="Brodie E.L."/>
            <person name="Williams K.H."/>
            <person name="Hubbard S.S."/>
            <person name="Banfield J.F."/>
        </authorList>
    </citation>
    <scope>NUCLEOTIDE SEQUENCE [LARGE SCALE GENOMIC DNA]</scope>
</reference>
<evidence type="ECO:0000313" key="8">
    <source>
        <dbReference type="Proteomes" id="UP000177876"/>
    </source>
</evidence>
<evidence type="ECO:0008006" key="9">
    <source>
        <dbReference type="Google" id="ProtNLM"/>
    </source>
</evidence>
<dbReference type="EMBL" id="MELK01000019">
    <property type="protein sequence ID" value="OFW58975.1"/>
    <property type="molecule type" value="Genomic_DNA"/>
</dbReference>
<dbReference type="GO" id="GO:0071422">
    <property type="term" value="P:succinate transmembrane transport"/>
    <property type="evidence" value="ECO:0007669"/>
    <property type="project" value="TreeGrafter"/>
</dbReference>
<evidence type="ECO:0000256" key="5">
    <source>
        <dbReference type="ARBA" id="ARBA00023136"/>
    </source>
</evidence>
<keyword evidence="4 6" id="KW-1133">Transmembrane helix</keyword>
<protein>
    <recommendedName>
        <fullName evidence="9">Acetate uptake transporter</fullName>
    </recommendedName>
</protein>
<evidence type="ECO:0000256" key="2">
    <source>
        <dbReference type="ARBA" id="ARBA00005587"/>
    </source>
</evidence>
<evidence type="ECO:0000256" key="6">
    <source>
        <dbReference type="SAM" id="Phobius"/>
    </source>
</evidence>
<evidence type="ECO:0000313" key="7">
    <source>
        <dbReference type="EMBL" id="OFW58975.1"/>
    </source>
</evidence>
<dbReference type="AlphaFoldDB" id="A0A1F2WQ59"/>
<accession>A0A1F2WQ59</accession>
<gene>
    <name evidence="7" type="ORF">A2Y75_00360</name>
</gene>
<dbReference type="STRING" id="1797197.A2Y75_00360"/>
<keyword evidence="3 6" id="KW-0812">Transmembrane</keyword>
<proteinExistence type="inferred from homology"/>
<dbReference type="GO" id="GO:0005886">
    <property type="term" value="C:plasma membrane"/>
    <property type="evidence" value="ECO:0007669"/>
    <property type="project" value="TreeGrafter"/>
</dbReference>
<dbReference type="InterPro" id="IPR047623">
    <property type="entry name" value="SatP"/>
</dbReference>
<feature type="transmembrane region" description="Helical" evidence="6">
    <location>
        <begin position="7"/>
        <end position="25"/>
    </location>
</feature>
<feature type="transmembrane region" description="Helical" evidence="6">
    <location>
        <begin position="37"/>
        <end position="57"/>
    </location>
</feature>
<comment type="similarity">
    <text evidence="2">Belongs to the acetate uptake transporter (AceTr) (TC 2.A.96) family.</text>
</comment>
<dbReference type="PANTHER" id="PTHR30178:SF3">
    <property type="entry name" value="SUCCINATE-ACETATE_PROTON SYMPORTER SATP"/>
    <property type="match status" value="1"/>
</dbReference>
<sequence length="201" mass="21717">MADEPKLANPAVLGLTCFGLTTTLLNLHNVGIFKMDATILAMGLFLGGGVQIIAGIMEYKKANTFGTTAFCAYGAFWLTLVFYIWSKPLLLDRLGLEASNKGLAWYLALWGLFTLLMFFGTLKVNRALQIVFSTLVVLFGLLAIGFGWGSSGVIKAAGVVGIFTGLSAVYLAMAELLNEMYGRVVLPIGPVMKDYKNPEDL</sequence>
<evidence type="ECO:0000256" key="4">
    <source>
        <dbReference type="ARBA" id="ARBA00022989"/>
    </source>
</evidence>
<dbReference type="Proteomes" id="UP000177876">
    <property type="component" value="Unassembled WGS sequence"/>
</dbReference>
<dbReference type="Pfam" id="PF01184">
    <property type="entry name" value="Gpr1_Fun34_YaaH"/>
    <property type="match status" value="1"/>
</dbReference>
<organism evidence="7 8">
    <name type="scientific">Candidatus Solincola sediminis</name>
    <dbReference type="NCBI Taxonomy" id="1797199"/>
    <lineage>
        <taxon>Bacteria</taxon>
        <taxon>Bacillati</taxon>
        <taxon>Actinomycetota</taxon>
        <taxon>Candidatus Geothermincolia</taxon>
        <taxon>Candidatus Geothermincolales</taxon>
        <taxon>Candidatus Geothermincolaceae</taxon>
        <taxon>Candidatus Solincola</taxon>
    </lineage>
</organism>
<keyword evidence="5 6" id="KW-0472">Membrane</keyword>
<evidence type="ECO:0000256" key="1">
    <source>
        <dbReference type="ARBA" id="ARBA00004141"/>
    </source>
</evidence>
<name>A0A1F2WQ59_9ACTN</name>
<comment type="subcellular location">
    <subcellularLocation>
        <location evidence="1">Membrane</location>
        <topology evidence="1">Multi-pass membrane protein</topology>
    </subcellularLocation>
</comment>
<dbReference type="GO" id="GO:0015360">
    <property type="term" value="F:acetate:proton symporter activity"/>
    <property type="evidence" value="ECO:0007669"/>
    <property type="project" value="TreeGrafter"/>
</dbReference>
<comment type="caution">
    <text evidence="7">The sequence shown here is derived from an EMBL/GenBank/DDBJ whole genome shotgun (WGS) entry which is preliminary data.</text>
</comment>
<evidence type="ECO:0000256" key="3">
    <source>
        <dbReference type="ARBA" id="ARBA00022692"/>
    </source>
</evidence>
<dbReference type="NCBIfam" id="NF038013">
    <property type="entry name" value="AceTr_1"/>
    <property type="match status" value="1"/>
</dbReference>
<feature type="transmembrane region" description="Helical" evidence="6">
    <location>
        <begin position="64"/>
        <end position="85"/>
    </location>
</feature>
<feature type="transmembrane region" description="Helical" evidence="6">
    <location>
        <begin position="129"/>
        <end position="148"/>
    </location>
</feature>
<dbReference type="InterPro" id="IPR000791">
    <property type="entry name" value="Gpr1/Fun34/SatP-like"/>
</dbReference>
<dbReference type="PANTHER" id="PTHR30178">
    <property type="entry name" value="INNER MEMBRANE PROTEIN YAAH"/>
    <property type="match status" value="1"/>
</dbReference>
<feature type="transmembrane region" description="Helical" evidence="6">
    <location>
        <begin position="105"/>
        <end position="122"/>
    </location>
</feature>